<dbReference type="PATRIC" id="fig|758793.3.peg.3122"/>
<evidence type="ECO:0000256" key="1">
    <source>
        <dbReference type="SAM" id="MobiDB-lite"/>
    </source>
</evidence>
<evidence type="ECO:0000313" key="3">
    <source>
        <dbReference type="Proteomes" id="UP000013966"/>
    </source>
</evidence>
<dbReference type="KEGG" id="buo:BRPE64_BCDS02140"/>
<dbReference type="OrthoDB" id="9128315at2"/>
<feature type="region of interest" description="Disordered" evidence="1">
    <location>
        <begin position="34"/>
        <end position="57"/>
    </location>
</feature>
<dbReference type="Proteomes" id="UP000013966">
    <property type="component" value="Chromosome 2"/>
</dbReference>
<keyword evidence="3" id="KW-1185">Reference proteome</keyword>
<evidence type="ECO:0000313" key="2">
    <source>
        <dbReference type="EMBL" id="BAN24875.1"/>
    </source>
</evidence>
<dbReference type="EMBL" id="AP013059">
    <property type="protein sequence ID" value="BAN24875.1"/>
    <property type="molecule type" value="Genomic_DNA"/>
</dbReference>
<reference evidence="2 3" key="1">
    <citation type="journal article" date="2013" name="Genome Announc.">
        <title>Complete Genome Sequence of Burkholderia sp. Strain RPE64, Bacterial Symbiont of the Bean Bug Riptortus pedestris.</title>
        <authorList>
            <person name="Shibata T.F."/>
            <person name="Maeda T."/>
            <person name="Nikoh N."/>
            <person name="Yamaguchi K."/>
            <person name="Oshima K."/>
            <person name="Hattori M."/>
            <person name="Nishiyama T."/>
            <person name="Hasebe M."/>
            <person name="Fukatsu T."/>
            <person name="Kikuchi Y."/>
            <person name="Shigenobu S."/>
        </authorList>
    </citation>
    <scope>NUCLEOTIDE SEQUENCE [LARGE SCALE GENOMIC DNA]</scope>
</reference>
<proteinExistence type="predicted"/>
<dbReference type="AlphaFoldDB" id="R4WV38"/>
<dbReference type="HOGENOM" id="CLU_2056951_0_0_4"/>
<reference evidence="2 3" key="2">
    <citation type="journal article" date="2018" name="Int. J. Syst. Evol. Microbiol.">
        <title>Burkholderia insecticola sp. nov., a gut symbiotic bacterium of the bean bug Riptortus pedestris.</title>
        <authorList>
            <person name="Takeshita K."/>
            <person name="Tamaki H."/>
            <person name="Ohbayashi T."/>
            <person name="Meng X.-Y."/>
            <person name="Sone T."/>
            <person name="Mitani Y."/>
            <person name="Peeters C."/>
            <person name="Kikuchi Y."/>
            <person name="Vandamme P."/>
        </authorList>
    </citation>
    <scope>NUCLEOTIDE SEQUENCE [LARGE SCALE GENOMIC DNA]</scope>
    <source>
        <strain evidence="2">RPE64</strain>
    </source>
</reference>
<accession>R4WV38</accession>
<protein>
    <submittedName>
        <fullName evidence="2">Uncharacterized protein</fullName>
    </submittedName>
</protein>
<organism evidence="2 3">
    <name type="scientific">Caballeronia insecticola</name>
    <dbReference type="NCBI Taxonomy" id="758793"/>
    <lineage>
        <taxon>Bacteria</taxon>
        <taxon>Pseudomonadati</taxon>
        <taxon>Pseudomonadota</taxon>
        <taxon>Betaproteobacteria</taxon>
        <taxon>Burkholderiales</taxon>
        <taxon>Burkholderiaceae</taxon>
        <taxon>Caballeronia</taxon>
    </lineage>
</organism>
<sequence>MSFPEWGRSYNALYVLTAMGLACALMPAGEVKEEASFNGSLSSEEREKKRRERKKQIEQDKDDFHRLFKIEIDPRDATSSFEFGHYADVIRNTLRTSSWNIPIGGNGITHVLRNAVRDS</sequence>
<gene>
    <name evidence="2" type="ORF">BRPE64_BCDS02140</name>
</gene>
<dbReference type="RefSeq" id="WP_016354306.1">
    <property type="nucleotide sequence ID" value="NC_021294.1"/>
</dbReference>
<name>R4WV38_9BURK</name>